<proteinExistence type="predicted"/>
<name>A0A645CJ46_9ZZZZ</name>
<gene>
    <name evidence="1" type="ORF">SDC9_123969</name>
</gene>
<comment type="caution">
    <text evidence="1">The sequence shown here is derived from an EMBL/GenBank/DDBJ whole genome shotgun (WGS) entry which is preliminary data.</text>
</comment>
<dbReference type="EMBL" id="VSSQ01027627">
    <property type="protein sequence ID" value="MPM76970.1"/>
    <property type="molecule type" value="Genomic_DNA"/>
</dbReference>
<organism evidence="1">
    <name type="scientific">bioreactor metagenome</name>
    <dbReference type="NCBI Taxonomy" id="1076179"/>
    <lineage>
        <taxon>unclassified sequences</taxon>
        <taxon>metagenomes</taxon>
        <taxon>ecological metagenomes</taxon>
    </lineage>
</organism>
<accession>A0A645CJ46</accession>
<sequence length="67" mass="7093">MSSVMLTASSTGSPLLAAVPEILLLVSVLSDESDPNTAPNTINKIIIPKTPFNKVLSKDKTITDLKI</sequence>
<protein>
    <submittedName>
        <fullName evidence="1">Uncharacterized protein</fullName>
    </submittedName>
</protein>
<reference evidence="1" key="1">
    <citation type="submission" date="2019-08" db="EMBL/GenBank/DDBJ databases">
        <authorList>
            <person name="Kucharzyk K."/>
            <person name="Murdoch R.W."/>
            <person name="Higgins S."/>
            <person name="Loffler F."/>
        </authorList>
    </citation>
    <scope>NUCLEOTIDE SEQUENCE</scope>
</reference>
<dbReference type="AlphaFoldDB" id="A0A645CJ46"/>
<evidence type="ECO:0000313" key="1">
    <source>
        <dbReference type="EMBL" id="MPM76970.1"/>
    </source>
</evidence>